<keyword evidence="3" id="KW-0813">Transport</keyword>
<dbReference type="InterPro" id="IPR004841">
    <property type="entry name" value="AA-permease/SLC12A_dom"/>
</dbReference>
<proteinExistence type="inferred from homology"/>
<dbReference type="Pfam" id="PF00324">
    <property type="entry name" value="AA_permease"/>
    <property type="match status" value="1"/>
</dbReference>
<dbReference type="EMBL" id="JACHJR010000001">
    <property type="protein sequence ID" value="MBB4951729.1"/>
    <property type="molecule type" value="Genomic_DNA"/>
</dbReference>
<dbReference type="PANTHER" id="PTHR43495:SF5">
    <property type="entry name" value="GAMMA-AMINOBUTYRIC ACID PERMEASE"/>
    <property type="match status" value="1"/>
</dbReference>
<keyword evidence="12" id="KW-1185">Reference proteome</keyword>
<dbReference type="PROSITE" id="PS00218">
    <property type="entry name" value="AMINO_ACID_PERMEASE_1"/>
    <property type="match status" value="1"/>
</dbReference>
<evidence type="ECO:0000256" key="3">
    <source>
        <dbReference type="ARBA" id="ARBA00022448"/>
    </source>
</evidence>
<evidence type="ECO:0000259" key="10">
    <source>
        <dbReference type="Pfam" id="PF00324"/>
    </source>
</evidence>
<dbReference type="AlphaFoldDB" id="A0A7W7SJP3"/>
<feature type="transmembrane region" description="Helical" evidence="9">
    <location>
        <begin position="145"/>
        <end position="164"/>
    </location>
</feature>
<dbReference type="PANTHER" id="PTHR43495">
    <property type="entry name" value="GABA PERMEASE"/>
    <property type="match status" value="1"/>
</dbReference>
<feature type="region of interest" description="Disordered" evidence="8">
    <location>
        <begin position="1"/>
        <end position="27"/>
    </location>
</feature>
<evidence type="ECO:0000256" key="5">
    <source>
        <dbReference type="ARBA" id="ARBA00022970"/>
    </source>
</evidence>
<evidence type="ECO:0000256" key="7">
    <source>
        <dbReference type="ARBA" id="ARBA00023136"/>
    </source>
</evidence>
<dbReference type="RefSeq" id="WP_184923889.1">
    <property type="nucleotide sequence ID" value="NZ_JACHJR010000001.1"/>
</dbReference>
<comment type="similarity">
    <text evidence="2">Belongs to the amino acid-polyamine-organocation (APC) superfamily. Amino acid transporter (AAT) (TC 2.A.3.1) family.</text>
</comment>
<feature type="transmembrane region" description="Helical" evidence="9">
    <location>
        <begin position="447"/>
        <end position="466"/>
    </location>
</feature>
<dbReference type="GO" id="GO:0016020">
    <property type="term" value="C:membrane"/>
    <property type="evidence" value="ECO:0007669"/>
    <property type="project" value="UniProtKB-SubCell"/>
</dbReference>
<evidence type="ECO:0000256" key="6">
    <source>
        <dbReference type="ARBA" id="ARBA00022989"/>
    </source>
</evidence>
<name>A0A7W7SJP3_9ACTN</name>
<keyword evidence="7 9" id="KW-0472">Membrane</keyword>
<feature type="transmembrane region" description="Helical" evidence="9">
    <location>
        <begin position="418"/>
        <end position="441"/>
    </location>
</feature>
<dbReference type="GO" id="GO:0006865">
    <property type="term" value="P:amino acid transport"/>
    <property type="evidence" value="ECO:0007669"/>
    <property type="project" value="UniProtKB-KW"/>
</dbReference>
<dbReference type="Gene3D" id="1.20.1740.10">
    <property type="entry name" value="Amino acid/polyamine transporter I"/>
    <property type="match status" value="1"/>
</dbReference>
<feature type="transmembrane region" description="Helical" evidence="9">
    <location>
        <begin position="350"/>
        <end position="370"/>
    </location>
</feature>
<feature type="transmembrane region" description="Helical" evidence="9">
    <location>
        <begin position="216"/>
        <end position="238"/>
    </location>
</feature>
<evidence type="ECO:0000256" key="8">
    <source>
        <dbReference type="SAM" id="MobiDB-lite"/>
    </source>
</evidence>
<feature type="compositionally biased region" description="Gly residues" evidence="8">
    <location>
        <begin position="17"/>
        <end position="26"/>
    </location>
</feature>
<feature type="domain" description="Amino acid permease/ SLC12A" evidence="10">
    <location>
        <begin position="36"/>
        <end position="465"/>
    </location>
</feature>
<comment type="subcellular location">
    <subcellularLocation>
        <location evidence="1">Membrane</location>
        <topology evidence="1">Multi-pass membrane protein</topology>
    </subcellularLocation>
</comment>
<feature type="transmembrane region" description="Helical" evidence="9">
    <location>
        <begin position="104"/>
        <end position="125"/>
    </location>
</feature>
<evidence type="ECO:0000313" key="11">
    <source>
        <dbReference type="EMBL" id="MBB4951729.1"/>
    </source>
</evidence>
<evidence type="ECO:0000256" key="1">
    <source>
        <dbReference type="ARBA" id="ARBA00004141"/>
    </source>
</evidence>
<comment type="caution">
    <text evidence="11">The sequence shown here is derived from an EMBL/GenBank/DDBJ whole genome shotgun (WGS) entry which is preliminary data.</text>
</comment>
<keyword evidence="5" id="KW-0029">Amino-acid transport</keyword>
<feature type="transmembrane region" description="Helical" evidence="9">
    <location>
        <begin position="259"/>
        <end position="280"/>
    </location>
</feature>
<organism evidence="11 12">
    <name type="scientific">Kitasatospora gansuensis</name>
    <dbReference type="NCBI Taxonomy" id="258050"/>
    <lineage>
        <taxon>Bacteria</taxon>
        <taxon>Bacillati</taxon>
        <taxon>Actinomycetota</taxon>
        <taxon>Actinomycetes</taxon>
        <taxon>Kitasatosporales</taxon>
        <taxon>Streptomycetaceae</taxon>
        <taxon>Kitasatospora</taxon>
    </lineage>
</organism>
<accession>A0A7W7SJP3</accession>
<sequence length="476" mass="50054">MSANTTTQAASPPETPGQGGPDGGSGQLKAGLKNRHLSMIAIGGVIGAGLFVGSGAGIASTGPGILLSYALAGVLVVMVMRMLGEMAAADPQSGSFSAYADRALGRWAGFSIGWLYWFFWVVVLAVEATAGAKILNSWMPGVPQWAFALVVMAVLTATNLFSVASYGEFEFWFAGIKVVAIAAFIVVGGLAVFGLLPGTEAVGTTNLTGNGGFLPHGVGAVFTGMLTVVFAFMGSEIVTLAAGESADPEKAVSKATNSVIWRIGVFYLGSIAIVVTLLPWNDTSVKGSPYVAVLEHVGIPGAGRVMDVIVLTAVLSCLNSGLYTASRMAFSLGQRGDAPRAFARVSADGVPRTAILSSVVFGFVAVFFNYTSPDTIFKFLINSSGAVALFVWLVICFSQLRMRRIIERETPERLTVRMWLYPYLTWATIGLIGFVMVYMFTDADGRTQMYLSLVAAAIVLGASAVVDRRRKAALQG</sequence>
<evidence type="ECO:0000256" key="4">
    <source>
        <dbReference type="ARBA" id="ARBA00022692"/>
    </source>
</evidence>
<dbReference type="FunFam" id="1.20.1740.10:FF:000001">
    <property type="entry name" value="Amino acid permease"/>
    <property type="match status" value="1"/>
</dbReference>
<dbReference type="Proteomes" id="UP000573327">
    <property type="component" value="Unassembled WGS sequence"/>
</dbReference>
<evidence type="ECO:0000256" key="9">
    <source>
        <dbReference type="SAM" id="Phobius"/>
    </source>
</evidence>
<feature type="transmembrane region" description="Helical" evidence="9">
    <location>
        <begin position="37"/>
        <end position="59"/>
    </location>
</feature>
<feature type="transmembrane region" description="Helical" evidence="9">
    <location>
        <begin position="376"/>
        <end position="397"/>
    </location>
</feature>
<feature type="transmembrane region" description="Helical" evidence="9">
    <location>
        <begin position="308"/>
        <end position="330"/>
    </location>
</feature>
<keyword evidence="6 9" id="KW-1133">Transmembrane helix</keyword>
<gene>
    <name evidence="11" type="ORF">F4556_007264</name>
</gene>
<feature type="compositionally biased region" description="Polar residues" evidence="8">
    <location>
        <begin position="1"/>
        <end position="10"/>
    </location>
</feature>
<keyword evidence="4 9" id="KW-0812">Transmembrane</keyword>
<protein>
    <submittedName>
        <fullName evidence="11">GABA permease</fullName>
    </submittedName>
</protein>
<dbReference type="GO" id="GO:0055085">
    <property type="term" value="P:transmembrane transport"/>
    <property type="evidence" value="ECO:0007669"/>
    <property type="project" value="InterPro"/>
</dbReference>
<dbReference type="InterPro" id="IPR004840">
    <property type="entry name" value="Amino_acid_permease_CS"/>
</dbReference>
<feature type="transmembrane region" description="Helical" evidence="9">
    <location>
        <begin position="65"/>
        <end position="83"/>
    </location>
</feature>
<reference evidence="11 12" key="1">
    <citation type="submission" date="2020-08" db="EMBL/GenBank/DDBJ databases">
        <title>Sequencing the genomes of 1000 actinobacteria strains.</title>
        <authorList>
            <person name="Klenk H.-P."/>
        </authorList>
    </citation>
    <scope>NUCLEOTIDE SEQUENCE [LARGE SCALE GENOMIC DNA]</scope>
    <source>
        <strain evidence="11 12">DSM 44786</strain>
    </source>
</reference>
<feature type="transmembrane region" description="Helical" evidence="9">
    <location>
        <begin position="171"/>
        <end position="196"/>
    </location>
</feature>
<evidence type="ECO:0000313" key="12">
    <source>
        <dbReference type="Proteomes" id="UP000573327"/>
    </source>
</evidence>
<evidence type="ECO:0000256" key="2">
    <source>
        <dbReference type="ARBA" id="ARBA00008583"/>
    </source>
</evidence>
<dbReference type="PIRSF" id="PIRSF006060">
    <property type="entry name" value="AA_transporter"/>
    <property type="match status" value="1"/>
</dbReference>